<dbReference type="PANTHER" id="PTHR34413:SF2">
    <property type="entry name" value="PROPHAGE TAIL FIBER ASSEMBLY PROTEIN HOMOLOG TFAE-RELATED"/>
    <property type="match status" value="1"/>
</dbReference>
<evidence type="ECO:0000313" key="2">
    <source>
        <dbReference type="Proteomes" id="UP000245055"/>
    </source>
</evidence>
<organism evidence="1 2">
    <name type="scientific">Dickeya dianthicola</name>
    <dbReference type="NCBI Taxonomy" id="204039"/>
    <lineage>
        <taxon>Bacteria</taxon>
        <taxon>Pseudomonadati</taxon>
        <taxon>Pseudomonadota</taxon>
        <taxon>Gammaproteobacteria</taxon>
        <taxon>Enterobacterales</taxon>
        <taxon>Pectobacteriaceae</taxon>
        <taxon>Dickeya</taxon>
    </lineage>
</organism>
<accession>A0AAX1C588</accession>
<dbReference type="AlphaFoldDB" id="A0AAX1C588"/>
<dbReference type="Pfam" id="PF02413">
    <property type="entry name" value="Caudo_TAP"/>
    <property type="match status" value="1"/>
</dbReference>
<protein>
    <submittedName>
        <fullName evidence="1">Phage tail protein</fullName>
    </submittedName>
</protein>
<proteinExistence type="predicted"/>
<name>A0AAX1C588_9GAMM</name>
<comment type="caution">
    <text evidence="1">The sequence shown here is derived from an EMBL/GenBank/DDBJ whole genome shotgun (WGS) entry which is preliminary data.</text>
</comment>
<sequence length="207" mass="21937">MSEKYSVAVQNAGLGKNGLAERAGWLTVYHVDPLTREYTGASYEYLMIGTGLPADSYVDAPDLPGAGQALRRTADGSVWEHVPDLRGKTAYSTTNGQAQTVQDIGALPGGLTLLAPATAFDAWNGDQWVTDTGAQQAAAIAVAAQTLADRKAVAVARINELNYAVTLGMATRAEKDALTDWQTYLVQLSRIDTAAAPDIDWPAAPEK</sequence>
<reference evidence="1 2" key="1">
    <citation type="submission" date="2018-05" db="EMBL/GenBank/DDBJ databases">
        <title>Genomic diversity of pathogens causing Blackleg of Potato in Pakistan.</title>
        <authorList>
            <person name="Sarfraz S."/>
            <person name="Riaz K."/>
            <person name="Oulghazi S."/>
            <person name="Cigna J."/>
            <person name="Sahi S.T."/>
            <person name="Khan S.H."/>
            <person name="Hameed A."/>
            <person name="Faure D."/>
        </authorList>
    </citation>
    <scope>NUCLEOTIDE SEQUENCE [LARGE SCALE GENOMIC DNA]</scope>
    <source>
        <strain evidence="1 2">SS70</strain>
    </source>
</reference>
<dbReference type="PANTHER" id="PTHR34413">
    <property type="entry name" value="PROPHAGE TAIL FIBER ASSEMBLY PROTEIN HOMOLOG TFAE-RELATED-RELATED"/>
    <property type="match status" value="1"/>
</dbReference>
<dbReference type="RefSeq" id="WP_024104563.1">
    <property type="nucleotide sequence ID" value="NZ_CP162003.1"/>
</dbReference>
<dbReference type="InterPro" id="IPR051220">
    <property type="entry name" value="TFA_Chaperone"/>
</dbReference>
<dbReference type="InterPro" id="IPR003458">
    <property type="entry name" value="Phage_T4_Gp38_tail_assem"/>
</dbReference>
<dbReference type="EMBL" id="QESZ01000018">
    <property type="protein sequence ID" value="PWD72547.1"/>
    <property type="molecule type" value="Genomic_DNA"/>
</dbReference>
<gene>
    <name evidence="1" type="ORF">DF213_13350</name>
</gene>
<evidence type="ECO:0000313" key="1">
    <source>
        <dbReference type="EMBL" id="PWD72547.1"/>
    </source>
</evidence>
<dbReference type="Proteomes" id="UP000245055">
    <property type="component" value="Unassembled WGS sequence"/>
</dbReference>